<name>A0A0R2XB93_9BACT</name>
<keyword evidence="3 5" id="KW-0862">Zinc</keyword>
<dbReference type="PANTHER" id="PTHR43114">
    <property type="entry name" value="ADENINE DEAMINASE"/>
    <property type="match status" value="1"/>
</dbReference>
<feature type="active site" description="Proton donor" evidence="5">
    <location>
        <position position="200"/>
    </location>
</feature>
<comment type="cofactor">
    <cofactor evidence="5">
        <name>Zn(2+)</name>
        <dbReference type="ChEBI" id="CHEBI:29105"/>
    </cofactor>
    <text evidence="5">Binds 1 zinc ion per subunit.</text>
</comment>
<dbReference type="Pfam" id="PF00962">
    <property type="entry name" value="A_deaminase"/>
    <property type="match status" value="1"/>
</dbReference>
<gene>
    <name evidence="7" type="ORF">ABS33_04515</name>
</gene>
<reference evidence="7 8" key="1">
    <citation type="submission" date="2015-10" db="EMBL/GenBank/DDBJ databases">
        <title>Metagenome-Assembled Genomes uncover a global brackish microbiome.</title>
        <authorList>
            <person name="Hugerth L.W."/>
            <person name="Larsson J."/>
            <person name="Alneberg J."/>
            <person name="Lindh M.V."/>
            <person name="Legrand C."/>
            <person name="Pinhassi J."/>
            <person name="Andersson A.F."/>
        </authorList>
    </citation>
    <scope>NUCLEOTIDE SEQUENCE [LARGE SCALE GENOMIC DNA]</scope>
    <source>
        <strain evidence="7">BACL9 MAG-120924-bin69</strain>
    </source>
</reference>
<dbReference type="AlphaFoldDB" id="A0A0R2XB93"/>
<evidence type="ECO:0000256" key="3">
    <source>
        <dbReference type="ARBA" id="ARBA00022833"/>
    </source>
</evidence>
<dbReference type="NCBIfam" id="NF006850">
    <property type="entry name" value="PRK09358.1-6"/>
    <property type="match status" value="1"/>
</dbReference>
<dbReference type="EC" id="3.5.4.2" evidence="5"/>
<dbReference type="Gene3D" id="3.20.20.140">
    <property type="entry name" value="Metal-dependent hydrolases"/>
    <property type="match status" value="1"/>
</dbReference>
<feature type="binding site" evidence="5">
    <location>
        <position position="17"/>
    </location>
    <ligand>
        <name>Zn(2+)</name>
        <dbReference type="ChEBI" id="CHEBI:29105"/>
        <note>catalytic</note>
    </ligand>
</feature>
<dbReference type="InterPro" id="IPR028892">
    <property type="entry name" value="ADE"/>
</dbReference>
<dbReference type="GO" id="GO:0009117">
    <property type="term" value="P:nucleotide metabolic process"/>
    <property type="evidence" value="ECO:0007669"/>
    <property type="project" value="UniProtKB-KW"/>
</dbReference>
<dbReference type="InterPro" id="IPR032466">
    <property type="entry name" value="Metal_Hydrolase"/>
</dbReference>
<dbReference type="InterPro" id="IPR001365">
    <property type="entry name" value="A_deaminase_dom"/>
</dbReference>
<feature type="binding site" evidence="5">
    <location>
        <position position="279"/>
    </location>
    <ligand>
        <name>substrate</name>
    </ligand>
</feature>
<feature type="domain" description="Adenosine deaminase" evidence="6">
    <location>
        <begin position="12"/>
        <end position="331"/>
    </location>
</feature>
<feature type="binding site" evidence="5">
    <location>
        <position position="197"/>
    </location>
    <ligand>
        <name>Zn(2+)</name>
        <dbReference type="ChEBI" id="CHEBI:29105"/>
        <note>catalytic</note>
    </ligand>
</feature>
<dbReference type="SUPFAM" id="SSF51556">
    <property type="entry name" value="Metallo-dependent hydrolases"/>
    <property type="match status" value="1"/>
</dbReference>
<dbReference type="InterPro" id="IPR006330">
    <property type="entry name" value="Ado/ade_deaminase"/>
</dbReference>
<comment type="catalytic activity">
    <reaction evidence="5">
        <text>adenine + H2O + H(+) = hypoxanthine + NH4(+)</text>
        <dbReference type="Rhea" id="RHEA:23688"/>
        <dbReference type="ChEBI" id="CHEBI:15377"/>
        <dbReference type="ChEBI" id="CHEBI:15378"/>
        <dbReference type="ChEBI" id="CHEBI:16708"/>
        <dbReference type="ChEBI" id="CHEBI:17368"/>
        <dbReference type="ChEBI" id="CHEBI:28938"/>
        <dbReference type="EC" id="3.5.4.2"/>
    </reaction>
</comment>
<keyword evidence="2 5" id="KW-0378">Hydrolase</keyword>
<comment type="caution">
    <text evidence="7">The sequence shown here is derived from an EMBL/GenBank/DDBJ whole genome shotgun (WGS) entry which is preliminary data.</text>
</comment>
<dbReference type="HAMAP" id="MF_01962">
    <property type="entry name" value="Adenine_deaminase"/>
    <property type="match status" value="1"/>
</dbReference>
<feature type="binding site" evidence="5">
    <location>
        <position position="278"/>
    </location>
    <ligand>
        <name>Zn(2+)</name>
        <dbReference type="ChEBI" id="CHEBI:29105"/>
        <note>catalytic</note>
    </ligand>
</feature>
<evidence type="ECO:0000256" key="2">
    <source>
        <dbReference type="ARBA" id="ARBA00022801"/>
    </source>
</evidence>
<feature type="binding site" evidence="5">
    <location>
        <position position="19"/>
    </location>
    <ligand>
        <name>Zn(2+)</name>
        <dbReference type="ChEBI" id="CHEBI:29105"/>
        <note>catalytic</note>
    </ligand>
</feature>
<dbReference type="NCBIfam" id="TIGR01430">
    <property type="entry name" value="aden_deam"/>
    <property type="match status" value="1"/>
</dbReference>
<feature type="site" description="Important for catalytic activity" evidence="5">
    <location>
        <position position="221"/>
    </location>
</feature>
<dbReference type="GO" id="GO:0006146">
    <property type="term" value="P:adenine catabolic process"/>
    <property type="evidence" value="ECO:0007669"/>
    <property type="project" value="UniProtKB-UniRule"/>
</dbReference>
<dbReference type="GO" id="GO:0008270">
    <property type="term" value="F:zinc ion binding"/>
    <property type="evidence" value="ECO:0007669"/>
    <property type="project" value="UniProtKB-UniRule"/>
</dbReference>
<accession>A0A0R2XB93</accession>
<evidence type="ECO:0000313" key="8">
    <source>
        <dbReference type="Proteomes" id="UP000051220"/>
    </source>
</evidence>
<dbReference type="GO" id="GO:0000034">
    <property type="term" value="F:adenine deaminase activity"/>
    <property type="evidence" value="ECO:0007669"/>
    <property type="project" value="UniProtKB-UniRule"/>
</dbReference>
<evidence type="ECO:0000256" key="1">
    <source>
        <dbReference type="ARBA" id="ARBA00022723"/>
    </source>
</evidence>
<evidence type="ECO:0000259" key="6">
    <source>
        <dbReference type="Pfam" id="PF00962"/>
    </source>
</evidence>
<dbReference type="CDD" id="cd01320">
    <property type="entry name" value="ADA"/>
    <property type="match status" value="1"/>
</dbReference>
<evidence type="ECO:0000256" key="4">
    <source>
        <dbReference type="ARBA" id="ARBA00023080"/>
    </source>
</evidence>
<dbReference type="Proteomes" id="UP000051220">
    <property type="component" value="Unassembled WGS sequence"/>
</dbReference>
<dbReference type="EMBL" id="LIDN01000131">
    <property type="protein sequence ID" value="KRP33496.1"/>
    <property type="molecule type" value="Genomic_DNA"/>
</dbReference>
<sequence>MKSLERLAGALPKAELHVHLEGTLEPEMVFFLAKKHGVNLRFPNASALRKAYQFQDLQSFLDLYYEGAGVLRDREDFHQLTLAYMDRVARDGVWHVEPFFDPQTHTARGVAMREVVEGVLSGLREGEKKHGITWRLIPCFLRHLSEDDARQTWKELLPFREHFSAIGLDSSEKGNPPSKFTRVFEEVRAAGLRTVAHAGEEGPASSIREALEKLHVVRIDHGVRCVEDPELVRELAKKRIPLTTCPLSNVRLCVYQKLSDHPLKKLLDAGVSVTANSDDPPYFGGYLLENWLGCLRELALEKKHLIQLAKNSFEGSFLPQKDQETWFEKIERVAATAA</sequence>
<evidence type="ECO:0000256" key="5">
    <source>
        <dbReference type="HAMAP-Rule" id="MF_01962"/>
    </source>
</evidence>
<dbReference type="PANTHER" id="PTHR43114:SF6">
    <property type="entry name" value="ADENINE DEAMINASE"/>
    <property type="match status" value="1"/>
</dbReference>
<protein>
    <recommendedName>
        <fullName evidence="5">Adenine deaminase</fullName>
        <shortName evidence="5">ADE</shortName>
        <ecNumber evidence="5">3.5.4.2</ecNumber>
    </recommendedName>
    <alternativeName>
        <fullName evidence="5">Adenine aminohydrolase</fullName>
        <shortName evidence="5">AAH</shortName>
    </alternativeName>
</protein>
<evidence type="ECO:0000313" key="7">
    <source>
        <dbReference type="EMBL" id="KRP33496.1"/>
    </source>
</evidence>
<keyword evidence="1 5" id="KW-0479">Metal-binding</keyword>
<comment type="function">
    <text evidence="5">Catalyzes the hydrolytic deamination of adenine to hypoxanthine. Plays an important role in the purine salvage pathway and in nitrogen catabolism.</text>
</comment>
<organism evidence="7 8">
    <name type="scientific">Verrucomicrobia subdivision 6 bacterium BACL9 MAG-120924-bin69</name>
    <dbReference type="NCBI Taxonomy" id="1655635"/>
    <lineage>
        <taxon>Bacteria</taxon>
        <taxon>Pseudomonadati</taxon>
        <taxon>Verrucomicrobiota</taxon>
        <taxon>Verrucomicrobiia</taxon>
        <taxon>Verrucomicrobiales</taxon>
        <taxon>Verrucomicrobia subdivision 6</taxon>
    </lineage>
</organism>
<proteinExistence type="inferred from homology"/>
<dbReference type="GO" id="GO:0043103">
    <property type="term" value="P:hypoxanthine salvage"/>
    <property type="evidence" value="ECO:0007669"/>
    <property type="project" value="UniProtKB-UniRule"/>
</dbReference>
<dbReference type="GO" id="GO:0005829">
    <property type="term" value="C:cytosol"/>
    <property type="evidence" value="ECO:0007669"/>
    <property type="project" value="TreeGrafter"/>
</dbReference>
<comment type="similarity">
    <text evidence="5">Belongs to the metallo-dependent hydrolases superfamily. Adenosine and AMP deaminases family. Adenine deaminase type 2 subfamily.</text>
</comment>
<keyword evidence="4 5" id="KW-0546">Nucleotide metabolism</keyword>